<evidence type="ECO:0000256" key="3">
    <source>
        <dbReference type="ARBA" id="ARBA00023167"/>
    </source>
</evidence>
<feature type="binding site" evidence="5">
    <location>
        <position position="175"/>
    </location>
    <ligand>
        <name>Fe cation</name>
        <dbReference type="ChEBI" id="CHEBI:24875"/>
    </ligand>
</feature>
<keyword evidence="3" id="KW-0486">Methionine biosynthesis</keyword>
<dbReference type="InterPro" id="IPR051257">
    <property type="entry name" value="Diverse_CBS-Domain"/>
</dbReference>
<name>A0AAE3HDF2_9EURY</name>
<keyword evidence="8" id="KW-0418">Kinase</keyword>
<proteinExistence type="predicted"/>
<feature type="binding site" evidence="5">
    <location>
        <position position="194"/>
    </location>
    <ligand>
        <name>Fe cation</name>
        <dbReference type="ChEBI" id="CHEBI:24875"/>
    </ligand>
</feature>
<dbReference type="InterPro" id="IPR046342">
    <property type="entry name" value="CBS_dom_sf"/>
</dbReference>
<evidence type="ECO:0000259" key="6">
    <source>
        <dbReference type="PROSITE" id="PS51371"/>
    </source>
</evidence>
<dbReference type="Pfam" id="PF00571">
    <property type="entry name" value="CBS"/>
    <property type="match status" value="2"/>
</dbReference>
<dbReference type="Proteomes" id="UP001206983">
    <property type="component" value="Unassembled WGS sequence"/>
</dbReference>
<organism evidence="8 9">
    <name type="scientific">Methanolobus chelungpuianus</name>
    <dbReference type="NCBI Taxonomy" id="502115"/>
    <lineage>
        <taxon>Archaea</taxon>
        <taxon>Methanobacteriati</taxon>
        <taxon>Methanobacteriota</taxon>
        <taxon>Stenosarchaea group</taxon>
        <taxon>Methanomicrobia</taxon>
        <taxon>Methanosarcinales</taxon>
        <taxon>Methanosarcinaceae</taxon>
        <taxon>Methanolobus</taxon>
    </lineage>
</organism>
<protein>
    <submittedName>
        <fullName evidence="8">Histidine kinase</fullName>
    </submittedName>
</protein>
<evidence type="ECO:0000256" key="1">
    <source>
        <dbReference type="ARBA" id="ARBA00022605"/>
    </source>
</evidence>
<dbReference type="PROSITE" id="PS51901">
    <property type="entry name" value="ACP_MB"/>
    <property type="match status" value="1"/>
</dbReference>
<keyword evidence="2 4" id="KW-0129">CBS domain</keyword>
<reference evidence="8 9" key="1">
    <citation type="journal article" date="2011" name="Appl. Environ. Microbiol.">
        <title>Methanogenic archaea isolated from Taiwan's Chelungpu fault.</title>
        <authorList>
            <person name="Wu S.Y."/>
            <person name="Lai M.C."/>
        </authorList>
    </citation>
    <scope>NUCLEOTIDE SEQUENCE [LARGE SCALE GENOMIC DNA]</scope>
    <source>
        <strain evidence="8 9">St545Mb</strain>
    </source>
</reference>
<keyword evidence="9" id="KW-1185">Reference proteome</keyword>
<dbReference type="GO" id="GO:0016301">
    <property type="term" value="F:kinase activity"/>
    <property type="evidence" value="ECO:0007669"/>
    <property type="project" value="UniProtKB-KW"/>
</dbReference>
<dbReference type="SMART" id="SM00116">
    <property type="entry name" value="CBS"/>
    <property type="match status" value="2"/>
</dbReference>
<feature type="binding site" evidence="5">
    <location>
        <position position="172"/>
    </location>
    <ligand>
        <name>Fe cation</name>
        <dbReference type="ChEBI" id="CHEBI:24875"/>
    </ligand>
</feature>
<dbReference type="PROSITE" id="PS51371">
    <property type="entry name" value="CBS"/>
    <property type="match status" value="2"/>
</dbReference>
<feature type="domain" description="CBS" evidence="6">
    <location>
        <begin position="28"/>
        <end position="85"/>
    </location>
</feature>
<dbReference type="EMBL" id="JTEO01000011">
    <property type="protein sequence ID" value="MCQ6963864.1"/>
    <property type="molecule type" value="Genomic_DNA"/>
</dbReference>
<evidence type="ECO:0000313" key="9">
    <source>
        <dbReference type="Proteomes" id="UP001206983"/>
    </source>
</evidence>
<keyword evidence="8" id="KW-0808">Transferase</keyword>
<feature type="binding site" evidence="5">
    <location>
        <position position="191"/>
    </location>
    <ligand>
        <name>Zn(2+)</name>
        <dbReference type="ChEBI" id="CHEBI:29105"/>
    </ligand>
</feature>
<dbReference type="InterPro" id="IPR044065">
    <property type="entry name" value="ACP_MB"/>
</dbReference>
<dbReference type="GO" id="GO:0046872">
    <property type="term" value="F:metal ion binding"/>
    <property type="evidence" value="ECO:0007669"/>
    <property type="project" value="UniProtKB-KW"/>
</dbReference>
<keyword evidence="5" id="KW-0408">Iron</keyword>
<dbReference type="SUPFAM" id="SSF54631">
    <property type="entry name" value="CBS-domain pair"/>
    <property type="match status" value="1"/>
</dbReference>
<dbReference type="InterPro" id="IPR000644">
    <property type="entry name" value="CBS_dom"/>
</dbReference>
<feature type="binding site" evidence="5">
    <location>
        <position position="194"/>
    </location>
    <ligand>
        <name>Zn(2+)</name>
        <dbReference type="ChEBI" id="CHEBI:29105"/>
    </ligand>
</feature>
<feature type="domain" description="ACP-type MB" evidence="7">
    <location>
        <begin position="167"/>
        <end position="201"/>
    </location>
</feature>
<dbReference type="RefSeq" id="WP_256623786.1">
    <property type="nucleotide sequence ID" value="NZ_JTEO01000011.1"/>
</dbReference>
<evidence type="ECO:0000256" key="4">
    <source>
        <dbReference type="PROSITE-ProRule" id="PRU00703"/>
    </source>
</evidence>
<feature type="domain" description="CBS" evidence="6">
    <location>
        <begin position="93"/>
        <end position="148"/>
    </location>
</feature>
<dbReference type="PANTHER" id="PTHR43080:SF2">
    <property type="entry name" value="CBS DOMAIN-CONTAINING PROTEIN"/>
    <property type="match status" value="1"/>
</dbReference>
<accession>A0AAE3HDF2</accession>
<keyword evidence="5" id="KW-0862">Zinc</keyword>
<evidence type="ECO:0000313" key="8">
    <source>
        <dbReference type="EMBL" id="MCQ6963864.1"/>
    </source>
</evidence>
<evidence type="ECO:0000256" key="2">
    <source>
        <dbReference type="ARBA" id="ARBA00023122"/>
    </source>
</evidence>
<keyword evidence="5" id="KW-0479">Metal-binding</keyword>
<feature type="binding site" evidence="5">
    <location>
        <position position="191"/>
    </location>
    <ligand>
        <name>Fe cation</name>
        <dbReference type="ChEBI" id="CHEBI:24875"/>
    </ligand>
</feature>
<evidence type="ECO:0000256" key="5">
    <source>
        <dbReference type="PROSITE-ProRule" id="PRU01249"/>
    </source>
</evidence>
<gene>
    <name evidence="8" type="ORF">PV02_12485</name>
</gene>
<sequence length="202" mass="22288">MVVNEQRDLETDVSIKEIQNEMSVKELMTKDIFVVDADATVLEVAREMTDRNADSVIVVDNGDTAGIITEKDIVSKTVAKNRLPGEMSAMEIMSSPIIAIRPSTGIIEAAELMVKSDIRRLAVMDGSIILGMISYRDIMAISPGLNTILQNLIELHREGDFLKETDVERGICQRCGALSDNLTEVNGLNLCEDCSEEEGYYD</sequence>
<feature type="binding site" evidence="5">
    <location>
        <position position="175"/>
    </location>
    <ligand>
        <name>Zn(2+)</name>
        <dbReference type="ChEBI" id="CHEBI:29105"/>
    </ligand>
</feature>
<dbReference type="AlphaFoldDB" id="A0AAE3HDF2"/>
<dbReference type="PANTHER" id="PTHR43080">
    <property type="entry name" value="CBS DOMAIN-CONTAINING PROTEIN CBSX3, MITOCHONDRIAL"/>
    <property type="match status" value="1"/>
</dbReference>
<dbReference type="GO" id="GO:0009086">
    <property type="term" value="P:methionine biosynthetic process"/>
    <property type="evidence" value="ECO:0007669"/>
    <property type="project" value="UniProtKB-KW"/>
</dbReference>
<evidence type="ECO:0000259" key="7">
    <source>
        <dbReference type="PROSITE" id="PS51901"/>
    </source>
</evidence>
<feature type="binding site" evidence="5">
    <location>
        <position position="172"/>
    </location>
    <ligand>
        <name>Zn(2+)</name>
        <dbReference type="ChEBI" id="CHEBI:29105"/>
    </ligand>
</feature>
<keyword evidence="1" id="KW-0028">Amino-acid biosynthesis</keyword>
<dbReference type="Gene3D" id="3.10.580.10">
    <property type="entry name" value="CBS-domain"/>
    <property type="match status" value="1"/>
</dbReference>
<comment type="caution">
    <text evidence="8">The sequence shown here is derived from an EMBL/GenBank/DDBJ whole genome shotgun (WGS) entry which is preliminary data.</text>
</comment>